<dbReference type="EMBL" id="HBFD01003720">
    <property type="protein sequence ID" value="CAD8717603.1"/>
    <property type="molecule type" value="Transcribed_RNA"/>
</dbReference>
<reference evidence="1" key="1">
    <citation type="submission" date="2021-01" db="EMBL/GenBank/DDBJ databases">
        <authorList>
            <person name="Corre E."/>
            <person name="Pelletier E."/>
            <person name="Niang G."/>
            <person name="Scheremetjew M."/>
            <person name="Finn R."/>
            <person name="Kale V."/>
            <person name="Holt S."/>
            <person name="Cochrane G."/>
            <person name="Meng A."/>
            <person name="Brown T."/>
            <person name="Cohen L."/>
        </authorList>
    </citation>
    <scope>NUCLEOTIDE SEQUENCE</scope>
    <source>
        <strain evidence="1">UTEXLB2642</strain>
    </source>
</reference>
<proteinExistence type="predicted"/>
<name>A0A7S0XEA6_9STRA</name>
<gene>
    <name evidence="1" type="ORF">CNEB1095_LOCUS2427</name>
</gene>
<evidence type="ECO:0000313" key="1">
    <source>
        <dbReference type="EMBL" id="CAD8717603.1"/>
    </source>
</evidence>
<accession>A0A7S0XEA6</accession>
<organism evidence="1">
    <name type="scientific">Chromulina nebulosa</name>
    <dbReference type="NCBI Taxonomy" id="96789"/>
    <lineage>
        <taxon>Eukaryota</taxon>
        <taxon>Sar</taxon>
        <taxon>Stramenopiles</taxon>
        <taxon>Ochrophyta</taxon>
        <taxon>Chrysophyceae</taxon>
        <taxon>Chromulinales</taxon>
        <taxon>Chromulinaceae</taxon>
        <taxon>Chromulina</taxon>
    </lineage>
</organism>
<protein>
    <submittedName>
        <fullName evidence="1">Uncharacterized protein</fullName>
    </submittedName>
</protein>
<dbReference type="AlphaFoldDB" id="A0A7S0XEA6"/>
<sequence length="113" mass="12701">MGCGSSITNKGIDENINHNNSVYYSNNDTEKSVLAVINGKTFEITTEDYKSHYNTWSYNFCDDNRITINVSLNSSQDVVDKDKQDGSFVTDVNTDINTDLNIDHQDIPSNQPN</sequence>